<dbReference type="Proteomes" id="UP000191056">
    <property type="component" value="Unassembled WGS sequence"/>
</dbReference>
<dbReference type="STRING" id="225345.CLCHR_41390"/>
<keyword evidence="8" id="KW-0418">Kinase</keyword>
<evidence type="ECO:0000256" key="4">
    <source>
        <dbReference type="ARBA" id="ARBA00022500"/>
    </source>
</evidence>
<dbReference type="Pfam" id="PF07194">
    <property type="entry name" value="P2"/>
    <property type="match status" value="1"/>
</dbReference>
<evidence type="ECO:0000256" key="8">
    <source>
        <dbReference type="ARBA" id="ARBA00022777"/>
    </source>
</evidence>
<dbReference type="GO" id="GO:0005524">
    <property type="term" value="F:ATP binding"/>
    <property type="evidence" value="ECO:0007669"/>
    <property type="project" value="UniProtKB-KW"/>
</dbReference>
<keyword evidence="7" id="KW-0547">Nucleotide-binding</keyword>
<dbReference type="SMART" id="SM00073">
    <property type="entry name" value="HPT"/>
    <property type="match status" value="1"/>
</dbReference>
<dbReference type="EMBL" id="MZGT01000080">
    <property type="protein sequence ID" value="OPJ57952.1"/>
    <property type="molecule type" value="Genomic_DNA"/>
</dbReference>
<dbReference type="InterPro" id="IPR010808">
    <property type="entry name" value="CheA_P2-bd"/>
</dbReference>
<organism evidence="16 17">
    <name type="scientific">Clostridium chromiireducens</name>
    <dbReference type="NCBI Taxonomy" id="225345"/>
    <lineage>
        <taxon>Bacteria</taxon>
        <taxon>Bacillati</taxon>
        <taxon>Bacillota</taxon>
        <taxon>Clostridia</taxon>
        <taxon>Eubacteriales</taxon>
        <taxon>Clostridiaceae</taxon>
        <taxon>Clostridium</taxon>
    </lineage>
</organism>
<feature type="region of interest" description="Disordered" evidence="12">
    <location>
        <begin position="274"/>
        <end position="298"/>
    </location>
</feature>
<proteinExistence type="predicted"/>
<keyword evidence="5 11" id="KW-0597">Phosphoprotein</keyword>
<keyword evidence="9" id="KW-0067">ATP-binding</keyword>
<dbReference type="InterPro" id="IPR036061">
    <property type="entry name" value="CheW-like_dom_sf"/>
</dbReference>
<dbReference type="PANTHER" id="PTHR43395:SF1">
    <property type="entry name" value="CHEMOTAXIS PROTEIN CHEA"/>
    <property type="match status" value="1"/>
</dbReference>
<dbReference type="Pfam" id="PF01627">
    <property type="entry name" value="Hpt"/>
    <property type="match status" value="1"/>
</dbReference>
<dbReference type="PROSITE" id="PS50894">
    <property type="entry name" value="HPT"/>
    <property type="match status" value="1"/>
</dbReference>
<dbReference type="EC" id="2.7.13.3" evidence="2"/>
<evidence type="ECO:0000256" key="1">
    <source>
        <dbReference type="ARBA" id="ARBA00000085"/>
    </source>
</evidence>
<evidence type="ECO:0000256" key="5">
    <source>
        <dbReference type="ARBA" id="ARBA00022553"/>
    </source>
</evidence>
<dbReference type="GO" id="GO:0000155">
    <property type="term" value="F:phosphorelay sensor kinase activity"/>
    <property type="evidence" value="ECO:0007669"/>
    <property type="project" value="InterPro"/>
</dbReference>
<evidence type="ECO:0000256" key="9">
    <source>
        <dbReference type="ARBA" id="ARBA00022840"/>
    </source>
</evidence>
<keyword evidence="6 16" id="KW-0808">Transferase</keyword>
<dbReference type="SMART" id="SM00387">
    <property type="entry name" value="HATPase_c"/>
    <property type="match status" value="1"/>
</dbReference>
<evidence type="ECO:0000259" key="15">
    <source>
        <dbReference type="PROSITE" id="PS50894"/>
    </source>
</evidence>
<dbReference type="SMART" id="SM00260">
    <property type="entry name" value="CheW"/>
    <property type="match status" value="1"/>
</dbReference>
<dbReference type="InterPro" id="IPR051315">
    <property type="entry name" value="Bact_Chemotaxis_CheA"/>
</dbReference>
<dbReference type="InterPro" id="IPR002545">
    <property type="entry name" value="CheW-lke_dom"/>
</dbReference>
<feature type="domain" description="Histidine kinase" evidence="13">
    <location>
        <begin position="299"/>
        <end position="549"/>
    </location>
</feature>
<evidence type="ECO:0000313" key="16">
    <source>
        <dbReference type="EMBL" id="OPJ57952.1"/>
    </source>
</evidence>
<dbReference type="InterPro" id="IPR037006">
    <property type="entry name" value="CheA-like_homodim_sf"/>
</dbReference>
<evidence type="ECO:0000259" key="14">
    <source>
        <dbReference type="PROSITE" id="PS50851"/>
    </source>
</evidence>
<evidence type="ECO:0000313" key="17">
    <source>
        <dbReference type="Proteomes" id="UP000191056"/>
    </source>
</evidence>
<dbReference type="Gene3D" id="2.30.30.40">
    <property type="entry name" value="SH3 Domains"/>
    <property type="match status" value="1"/>
</dbReference>
<dbReference type="InterPro" id="IPR004105">
    <property type="entry name" value="CheA-like_dim"/>
</dbReference>
<dbReference type="InterPro" id="IPR035891">
    <property type="entry name" value="CheY-binding_CheA"/>
</dbReference>
<dbReference type="AlphaFoldDB" id="A0A1V4ID79"/>
<dbReference type="Gene3D" id="3.30.70.1110">
    <property type="entry name" value="Histidine kinase CheA-like, P2 response regulator-binding domain"/>
    <property type="match status" value="1"/>
</dbReference>
<dbReference type="InterPro" id="IPR036890">
    <property type="entry name" value="HATPase_C_sf"/>
</dbReference>
<dbReference type="RefSeq" id="WP_079441777.1">
    <property type="nucleotide sequence ID" value="NZ_MZGT01000080.1"/>
</dbReference>
<evidence type="ECO:0000256" key="6">
    <source>
        <dbReference type="ARBA" id="ARBA00022679"/>
    </source>
</evidence>
<dbReference type="SUPFAM" id="SSF50341">
    <property type="entry name" value="CheW-like"/>
    <property type="match status" value="1"/>
</dbReference>
<evidence type="ECO:0000256" key="11">
    <source>
        <dbReference type="PROSITE-ProRule" id="PRU00110"/>
    </source>
</evidence>
<dbReference type="SUPFAM" id="SSF47226">
    <property type="entry name" value="Histidine-containing phosphotransfer domain, HPT domain"/>
    <property type="match status" value="1"/>
</dbReference>
<dbReference type="SUPFAM" id="SSF55052">
    <property type="entry name" value="CheY-binding domain of CheA"/>
    <property type="match status" value="1"/>
</dbReference>
<dbReference type="CDD" id="cd00088">
    <property type="entry name" value="HPT"/>
    <property type="match status" value="1"/>
</dbReference>
<evidence type="ECO:0000256" key="10">
    <source>
        <dbReference type="ARBA" id="ARBA00023012"/>
    </source>
</evidence>
<dbReference type="InterPro" id="IPR008207">
    <property type="entry name" value="Sig_transdc_His_kin_Hpt_dom"/>
</dbReference>
<dbReference type="InterPro" id="IPR004358">
    <property type="entry name" value="Sig_transdc_His_kin-like_C"/>
</dbReference>
<dbReference type="PROSITE" id="PS50109">
    <property type="entry name" value="HIS_KIN"/>
    <property type="match status" value="1"/>
</dbReference>
<comment type="caution">
    <text evidence="16">The sequence shown here is derived from an EMBL/GenBank/DDBJ whole genome shotgun (WGS) entry which is preliminary data.</text>
</comment>
<protein>
    <recommendedName>
        <fullName evidence="3">Chemotaxis protein CheA</fullName>
        <ecNumber evidence="2">2.7.13.3</ecNumber>
    </recommendedName>
</protein>
<dbReference type="GO" id="GO:0005737">
    <property type="term" value="C:cytoplasm"/>
    <property type="evidence" value="ECO:0007669"/>
    <property type="project" value="InterPro"/>
</dbReference>
<dbReference type="Pfam" id="PF02895">
    <property type="entry name" value="H-kinase_dim"/>
    <property type="match status" value="1"/>
</dbReference>
<dbReference type="FunFam" id="3.30.565.10:FF:000016">
    <property type="entry name" value="Chemotaxis protein CheA, putative"/>
    <property type="match status" value="1"/>
</dbReference>
<feature type="compositionally biased region" description="Polar residues" evidence="12">
    <location>
        <begin position="283"/>
        <end position="297"/>
    </location>
</feature>
<dbReference type="SMART" id="SM01231">
    <property type="entry name" value="H-kinase_dim"/>
    <property type="match status" value="1"/>
</dbReference>
<feature type="domain" description="HPt" evidence="15">
    <location>
        <begin position="1"/>
        <end position="101"/>
    </location>
</feature>
<dbReference type="InterPro" id="IPR036641">
    <property type="entry name" value="HPT_dom_sf"/>
</dbReference>
<accession>A0A1V4ID79</accession>
<sequence length="683" mass="77169">MNEILEGYIEDLKYNLMSLNEALMEMEKGNTRNDVINTVFRVAHTIKGNSAAMEFYNIEKVTHKMEDLLQEVRSGQRVLTDEIINILYSFHDFMEDCLTFINKDKCDKNIVITEIVEGLIKILTGNAPYIDESSENNNKHDEILSKLEEFKSDTELWNRILENFNRGFIPYWIEVTIDEKCVMKSIRTWLIFEVASAYGSIISSVPKCPSEEELGSDEEFIINNNSISFLIVTDKDVDLLINELFNTSEVTKVKKQEIVIDLIKQELEGSKKENEVTIDEKANASNSQNIKQSPSSEKQAENFIRIPVLKVDGLMDMLGELLILNSQFEQQISEAFGRNSAMMNNLSRSSKLIKEIQASSMSLRMIEIKPTLHRLHRVARDTAAELNKKISIIIEGEETEIDRSAAEKIFDPLMHLVRNAVSHGIEEEEERIKAGKKIEGTIKIKAYSKRDSVYVEVSDDGKGINTQKILKKALALNMAEENKVYSEEEIIKFIFKPGFSTQEVVNNISGRGVGMNVVEEVISHLGGKIDVVNVLGEGCAFTVKIPMNLAVMNGTIIEAAGGRYIIPTLFIKEFFIVDKSNLVSIQNKTEALLIRNNVISVVDVPKMFNIPESDTLHNLREVVILEMDQKLLAFPVDRIIARQEIVSKPLESEFSSISYASGAAILGDGRVSLILDVEEMFKM</sequence>
<dbReference type="PANTHER" id="PTHR43395">
    <property type="entry name" value="SENSOR HISTIDINE KINASE CHEA"/>
    <property type="match status" value="1"/>
</dbReference>
<dbReference type="PROSITE" id="PS50851">
    <property type="entry name" value="CHEW"/>
    <property type="match status" value="1"/>
</dbReference>
<dbReference type="Gene3D" id="3.30.565.10">
    <property type="entry name" value="Histidine kinase-like ATPase, C-terminal domain"/>
    <property type="match status" value="1"/>
</dbReference>
<keyword evidence="17" id="KW-1185">Reference proteome</keyword>
<dbReference type="SUPFAM" id="SSF55874">
    <property type="entry name" value="ATPase domain of HSP90 chaperone/DNA topoisomerase II/histidine kinase"/>
    <property type="match status" value="1"/>
</dbReference>
<evidence type="ECO:0000256" key="12">
    <source>
        <dbReference type="SAM" id="MobiDB-lite"/>
    </source>
</evidence>
<dbReference type="Pfam" id="PF01584">
    <property type="entry name" value="CheW"/>
    <property type="match status" value="1"/>
</dbReference>
<evidence type="ECO:0000259" key="13">
    <source>
        <dbReference type="PROSITE" id="PS50109"/>
    </source>
</evidence>
<dbReference type="PRINTS" id="PR00344">
    <property type="entry name" value="BCTRLSENSOR"/>
</dbReference>
<dbReference type="GO" id="GO:0006935">
    <property type="term" value="P:chemotaxis"/>
    <property type="evidence" value="ECO:0007669"/>
    <property type="project" value="UniProtKB-KW"/>
</dbReference>
<evidence type="ECO:0000256" key="2">
    <source>
        <dbReference type="ARBA" id="ARBA00012438"/>
    </source>
</evidence>
<evidence type="ECO:0000256" key="3">
    <source>
        <dbReference type="ARBA" id="ARBA00021495"/>
    </source>
</evidence>
<dbReference type="Gene3D" id="1.10.287.560">
    <property type="entry name" value="Histidine kinase CheA-like, homodimeric domain"/>
    <property type="match status" value="1"/>
</dbReference>
<dbReference type="OrthoDB" id="2086399at2"/>
<dbReference type="InterPro" id="IPR003594">
    <property type="entry name" value="HATPase_dom"/>
</dbReference>
<dbReference type="InterPro" id="IPR037052">
    <property type="entry name" value="CheA-like_P2_sf"/>
</dbReference>
<dbReference type="InterPro" id="IPR036097">
    <property type="entry name" value="HisK_dim/P_sf"/>
</dbReference>
<gene>
    <name evidence="16" type="primary">cheA_3</name>
    <name evidence="16" type="ORF">CLCHR_41390</name>
</gene>
<keyword evidence="10" id="KW-0902">Two-component regulatory system</keyword>
<dbReference type="Pfam" id="PF02518">
    <property type="entry name" value="HATPase_c"/>
    <property type="match status" value="1"/>
</dbReference>
<comment type="catalytic activity">
    <reaction evidence="1">
        <text>ATP + protein L-histidine = ADP + protein N-phospho-L-histidine.</text>
        <dbReference type="EC" id="2.7.13.3"/>
    </reaction>
</comment>
<dbReference type="InterPro" id="IPR005467">
    <property type="entry name" value="His_kinase_dom"/>
</dbReference>
<name>A0A1V4ID79_9CLOT</name>
<feature type="modified residue" description="Phosphohistidine" evidence="11">
    <location>
        <position position="44"/>
    </location>
</feature>
<dbReference type="SUPFAM" id="SSF47384">
    <property type="entry name" value="Homodimeric domain of signal transducing histidine kinase"/>
    <property type="match status" value="1"/>
</dbReference>
<reference evidence="16 17" key="1">
    <citation type="submission" date="2017-03" db="EMBL/GenBank/DDBJ databases">
        <title>Genome sequence of Clostridium chromiireducens DSM 23318.</title>
        <authorList>
            <person name="Poehlein A."/>
            <person name="Daniel R."/>
        </authorList>
    </citation>
    <scope>NUCLEOTIDE SEQUENCE [LARGE SCALE GENOMIC DNA]</scope>
    <source>
        <strain evidence="16 17">DSM 23318</strain>
    </source>
</reference>
<feature type="domain" description="CheW-like" evidence="14">
    <location>
        <begin position="551"/>
        <end position="683"/>
    </location>
</feature>
<keyword evidence="4" id="KW-0145">Chemotaxis</keyword>
<dbReference type="Gene3D" id="1.20.120.160">
    <property type="entry name" value="HPT domain"/>
    <property type="match status" value="1"/>
</dbReference>
<evidence type="ECO:0000256" key="7">
    <source>
        <dbReference type="ARBA" id="ARBA00022741"/>
    </source>
</evidence>